<dbReference type="Gramene" id="ERM98424">
    <property type="protein sequence ID" value="ERM98424"/>
    <property type="gene ID" value="AMTR_s00072p00113290"/>
</dbReference>
<dbReference type="AlphaFoldDB" id="W1NUT7"/>
<evidence type="ECO:0000313" key="2">
    <source>
        <dbReference type="EMBL" id="ERM98424.1"/>
    </source>
</evidence>
<accession>W1NUT7</accession>
<feature type="region of interest" description="Disordered" evidence="1">
    <location>
        <begin position="1"/>
        <end position="24"/>
    </location>
</feature>
<evidence type="ECO:0000313" key="3">
    <source>
        <dbReference type="Proteomes" id="UP000017836"/>
    </source>
</evidence>
<evidence type="ECO:0000256" key="1">
    <source>
        <dbReference type="SAM" id="MobiDB-lite"/>
    </source>
</evidence>
<reference evidence="3" key="1">
    <citation type="journal article" date="2013" name="Science">
        <title>The Amborella genome and the evolution of flowering plants.</title>
        <authorList>
            <consortium name="Amborella Genome Project"/>
        </authorList>
    </citation>
    <scope>NUCLEOTIDE SEQUENCE [LARGE SCALE GENOMIC DNA]</scope>
</reference>
<dbReference type="HOGENOM" id="CLU_2925681_0_0_1"/>
<proteinExistence type="predicted"/>
<sequence>MPRGPTLIPHVDIRTHPHGETIPTVTPELDRARVRTLSKRFFLLFSGSQPFDFKTSYPTVA</sequence>
<name>W1NUT7_AMBTC</name>
<gene>
    <name evidence="2" type="ORF">AMTR_s00072p00113290</name>
</gene>
<protein>
    <submittedName>
        <fullName evidence="2">Uncharacterized protein</fullName>
    </submittedName>
</protein>
<keyword evidence="3" id="KW-1185">Reference proteome</keyword>
<dbReference type="Proteomes" id="UP000017836">
    <property type="component" value="Unassembled WGS sequence"/>
</dbReference>
<dbReference type="EMBL" id="KI395332">
    <property type="protein sequence ID" value="ERM98424.1"/>
    <property type="molecule type" value="Genomic_DNA"/>
</dbReference>
<organism evidence="2 3">
    <name type="scientific">Amborella trichopoda</name>
    <dbReference type="NCBI Taxonomy" id="13333"/>
    <lineage>
        <taxon>Eukaryota</taxon>
        <taxon>Viridiplantae</taxon>
        <taxon>Streptophyta</taxon>
        <taxon>Embryophyta</taxon>
        <taxon>Tracheophyta</taxon>
        <taxon>Spermatophyta</taxon>
        <taxon>Magnoliopsida</taxon>
        <taxon>Amborellales</taxon>
        <taxon>Amborellaceae</taxon>
        <taxon>Amborella</taxon>
    </lineage>
</organism>